<keyword evidence="2" id="KW-1185">Reference proteome</keyword>
<gene>
    <name evidence="1" type="ORF">TNCV_2562291</name>
</gene>
<sequence>MPTDNGKAADISPIAGKEFKNWMVKDLSPLSQVVSAIQKRRRKIVLSFSHDSETAVRLKTYNVHLGIGAHWARDQVD</sequence>
<comment type="caution">
    <text evidence="1">The sequence shown here is derived from an EMBL/GenBank/DDBJ whole genome shotgun (WGS) entry which is preliminary data.</text>
</comment>
<organism evidence="1 2">
    <name type="scientific">Trichonephila clavipes</name>
    <name type="common">Golden silk orbweaver</name>
    <name type="synonym">Nephila clavipes</name>
    <dbReference type="NCBI Taxonomy" id="2585209"/>
    <lineage>
        <taxon>Eukaryota</taxon>
        <taxon>Metazoa</taxon>
        <taxon>Ecdysozoa</taxon>
        <taxon>Arthropoda</taxon>
        <taxon>Chelicerata</taxon>
        <taxon>Arachnida</taxon>
        <taxon>Araneae</taxon>
        <taxon>Araneomorphae</taxon>
        <taxon>Entelegynae</taxon>
        <taxon>Araneoidea</taxon>
        <taxon>Nephilidae</taxon>
        <taxon>Trichonephila</taxon>
    </lineage>
</organism>
<dbReference type="AlphaFoldDB" id="A0A8X6R5S6"/>
<evidence type="ECO:0000313" key="2">
    <source>
        <dbReference type="Proteomes" id="UP000887159"/>
    </source>
</evidence>
<evidence type="ECO:0000313" key="1">
    <source>
        <dbReference type="EMBL" id="GFX86347.1"/>
    </source>
</evidence>
<protein>
    <submittedName>
        <fullName evidence="1">Uncharacterized protein</fullName>
    </submittedName>
</protein>
<dbReference type="EMBL" id="BMAU01021004">
    <property type="protein sequence ID" value="GFX86347.1"/>
    <property type="molecule type" value="Genomic_DNA"/>
</dbReference>
<name>A0A8X6R5S6_TRICX</name>
<accession>A0A8X6R5S6</accession>
<proteinExistence type="predicted"/>
<reference evidence="1" key="1">
    <citation type="submission" date="2020-08" db="EMBL/GenBank/DDBJ databases">
        <title>Multicomponent nature underlies the extraordinary mechanical properties of spider dragline silk.</title>
        <authorList>
            <person name="Kono N."/>
            <person name="Nakamura H."/>
            <person name="Mori M."/>
            <person name="Yoshida Y."/>
            <person name="Ohtoshi R."/>
            <person name="Malay A.D."/>
            <person name="Moran D.A.P."/>
            <person name="Tomita M."/>
            <person name="Numata K."/>
            <person name="Arakawa K."/>
        </authorList>
    </citation>
    <scope>NUCLEOTIDE SEQUENCE</scope>
</reference>
<dbReference type="Proteomes" id="UP000887159">
    <property type="component" value="Unassembled WGS sequence"/>
</dbReference>